<dbReference type="FunFam" id="3.40.50.720:FF:000084">
    <property type="entry name" value="Short-chain dehydrogenase reductase"/>
    <property type="match status" value="1"/>
</dbReference>
<reference evidence="2" key="1">
    <citation type="submission" date="2023-04" db="EMBL/GenBank/DDBJ databases">
        <authorList>
            <person name="Vijverberg K."/>
            <person name="Xiong W."/>
            <person name="Schranz E."/>
        </authorList>
    </citation>
    <scope>NUCLEOTIDE SEQUENCE</scope>
</reference>
<keyword evidence="3" id="KW-1185">Reference proteome</keyword>
<evidence type="ECO:0000313" key="2">
    <source>
        <dbReference type="EMBL" id="CAI9278067.1"/>
    </source>
</evidence>
<gene>
    <name evidence="2" type="ORF">LSALG_LOCUS17966</name>
</gene>
<dbReference type="PANTHER" id="PTHR44375">
    <property type="entry name" value="BETA-KETOACYL-ACP REDUCTASE-LIKE PROTEIN-RELATED"/>
    <property type="match status" value="1"/>
</dbReference>
<dbReference type="InterPro" id="IPR002347">
    <property type="entry name" value="SDR_fam"/>
</dbReference>
<dbReference type="Pfam" id="PF00106">
    <property type="entry name" value="adh_short"/>
    <property type="match status" value="1"/>
</dbReference>
<dbReference type="AlphaFoldDB" id="A0AA36E148"/>
<sequence length="347" mass="37691">MTSQVESILEPWHDLTGKVVFVTGASSGIGKEFCLDLARAGCKIIASARRIDLLKSLCDEINRMDISSGSGSQSVPEAVPIRAFAVQLDVSADEATIKAAVKKAWDAFGRIDSLINNAGISGEPRNPLDFEEEKWNYIYRTNLTGSWLVAKHVCMYMRHAKRGGSVINISSIAGTNRVFLPGGVAYASSKAAVNTMTKVMAMELGTDNIRVNCINPGIFRTEITEGLVDKTWKLFHCGCCRRTSLLLTEASSSHRLTVFVAVPSCEIVGDLRLSVEIGGRGYLKPLLLPVFFSTLFQLHLTAVAVHVALNDVIFIGHYLVRCSSRFSATIGAPCGCLSCDHLLFSNL</sequence>
<dbReference type="PANTHER" id="PTHR44375:SF19">
    <property type="entry name" value="3-OXOACYL-[ACYL-CARRIER-PROTEIN] REDUCTASE"/>
    <property type="match status" value="1"/>
</dbReference>
<dbReference type="Proteomes" id="UP001177003">
    <property type="component" value="Chromosome 3"/>
</dbReference>
<dbReference type="SUPFAM" id="SSF51735">
    <property type="entry name" value="NAD(P)-binding Rossmann-fold domains"/>
    <property type="match status" value="1"/>
</dbReference>
<dbReference type="CDD" id="cd05233">
    <property type="entry name" value="SDR_c"/>
    <property type="match status" value="1"/>
</dbReference>
<proteinExistence type="inferred from homology"/>
<dbReference type="PROSITE" id="PS00061">
    <property type="entry name" value="ADH_SHORT"/>
    <property type="match status" value="1"/>
</dbReference>
<evidence type="ECO:0000256" key="1">
    <source>
        <dbReference type="RuleBase" id="RU000363"/>
    </source>
</evidence>
<comment type="similarity">
    <text evidence="1">Belongs to the short-chain dehydrogenases/reductases (SDR) family.</text>
</comment>
<dbReference type="PRINTS" id="PR00081">
    <property type="entry name" value="GDHRDH"/>
</dbReference>
<dbReference type="Gene3D" id="3.40.50.720">
    <property type="entry name" value="NAD(P)-binding Rossmann-like Domain"/>
    <property type="match status" value="1"/>
</dbReference>
<dbReference type="PRINTS" id="PR00080">
    <property type="entry name" value="SDRFAMILY"/>
</dbReference>
<accession>A0AA36E148</accession>
<dbReference type="InterPro" id="IPR020904">
    <property type="entry name" value="Sc_DH/Rdtase_CS"/>
</dbReference>
<evidence type="ECO:0000313" key="3">
    <source>
        <dbReference type="Proteomes" id="UP001177003"/>
    </source>
</evidence>
<evidence type="ECO:0008006" key="4">
    <source>
        <dbReference type="Google" id="ProtNLM"/>
    </source>
</evidence>
<dbReference type="EMBL" id="OX465079">
    <property type="protein sequence ID" value="CAI9278067.1"/>
    <property type="molecule type" value="Genomic_DNA"/>
</dbReference>
<dbReference type="GO" id="GO:0016616">
    <property type="term" value="F:oxidoreductase activity, acting on the CH-OH group of donors, NAD or NADP as acceptor"/>
    <property type="evidence" value="ECO:0007669"/>
    <property type="project" value="UniProtKB-ARBA"/>
</dbReference>
<protein>
    <recommendedName>
        <fullName evidence="4">3-oxoacyl-[acyl-carrier-protein] reductase</fullName>
    </recommendedName>
</protein>
<organism evidence="2 3">
    <name type="scientific">Lactuca saligna</name>
    <name type="common">Willowleaf lettuce</name>
    <dbReference type="NCBI Taxonomy" id="75948"/>
    <lineage>
        <taxon>Eukaryota</taxon>
        <taxon>Viridiplantae</taxon>
        <taxon>Streptophyta</taxon>
        <taxon>Embryophyta</taxon>
        <taxon>Tracheophyta</taxon>
        <taxon>Spermatophyta</taxon>
        <taxon>Magnoliopsida</taxon>
        <taxon>eudicotyledons</taxon>
        <taxon>Gunneridae</taxon>
        <taxon>Pentapetalae</taxon>
        <taxon>asterids</taxon>
        <taxon>campanulids</taxon>
        <taxon>Asterales</taxon>
        <taxon>Asteraceae</taxon>
        <taxon>Cichorioideae</taxon>
        <taxon>Cichorieae</taxon>
        <taxon>Lactucinae</taxon>
        <taxon>Lactuca</taxon>
    </lineage>
</organism>
<name>A0AA36E148_LACSI</name>
<dbReference type="InterPro" id="IPR036291">
    <property type="entry name" value="NAD(P)-bd_dom_sf"/>
</dbReference>